<dbReference type="WBParaSite" id="SPAL_0000163300.1">
    <property type="protein sequence ID" value="SPAL_0000163300.1"/>
    <property type="gene ID" value="SPAL_0000163300"/>
</dbReference>
<keyword evidence="5" id="KW-0812">Transmembrane</keyword>
<evidence type="ECO:0000256" key="4">
    <source>
        <dbReference type="RuleBase" id="RU361235"/>
    </source>
</evidence>
<dbReference type="Proteomes" id="UP000046392">
    <property type="component" value="Unplaced"/>
</dbReference>
<keyword evidence="5" id="KW-1133">Transmembrane helix</keyword>
<dbReference type="PROSITE" id="PS00122">
    <property type="entry name" value="CARBOXYLESTERASE_B_1"/>
    <property type="match status" value="1"/>
</dbReference>
<comment type="similarity">
    <text evidence="1 4">Belongs to the type-B carboxylesterase/lipase family.</text>
</comment>
<dbReference type="Gene3D" id="3.40.50.1820">
    <property type="entry name" value="alpha/beta hydrolase"/>
    <property type="match status" value="1"/>
</dbReference>
<feature type="transmembrane region" description="Helical" evidence="5">
    <location>
        <begin position="6"/>
        <end position="24"/>
    </location>
</feature>
<accession>A0A0N5B6E3</accession>
<organism evidence="7 8">
    <name type="scientific">Strongyloides papillosus</name>
    <name type="common">Intestinal threadworm</name>
    <dbReference type="NCBI Taxonomy" id="174720"/>
    <lineage>
        <taxon>Eukaryota</taxon>
        <taxon>Metazoa</taxon>
        <taxon>Ecdysozoa</taxon>
        <taxon>Nematoda</taxon>
        <taxon>Chromadorea</taxon>
        <taxon>Rhabditida</taxon>
        <taxon>Tylenchina</taxon>
        <taxon>Panagrolaimomorpha</taxon>
        <taxon>Strongyloidoidea</taxon>
        <taxon>Strongyloididae</taxon>
        <taxon>Strongyloides</taxon>
    </lineage>
</organism>
<dbReference type="GO" id="GO:0052689">
    <property type="term" value="F:carboxylic ester hydrolase activity"/>
    <property type="evidence" value="ECO:0007669"/>
    <property type="project" value="UniProtKB-KW"/>
</dbReference>
<evidence type="ECO:0000256" key="5">
    <source>
        <dbReference type="SAM" id="Phobius"/>
    </source>
</evidence>
<dbReference type="AlphaFoldDB" id="A0A0N5B6E3"/>
<dbReference type="SUPFAM" id="SSF53474">
    <property type="entry name" value="alpha/beta-Hydrolases"/>
    <property type="match status" value="1"/>
</dbReference>
<proteinExistence type="inferred from homology"/>
<evidence type="ECO:0000313" key="7">
    <source>
        <dbReference type="Proteomes" id="UP000046392"/>
    </source>
</evidence>
<keyword evidence="5" id="KW-0472">Membrane</keyword>
<dbReference type="ESTHER" id="strea-a0a0n5b6e3">
    <property type="family name" value="Carb_B_Nematoda"/>
</dbReference>
<keyword evidence="2" id="KW-0719">Serine esterase</keyword>
<sequence>MVHLLVKSSPLLIFVFLYLFYLLLSKYKAYEYPIVITSLGKLQGKNLKLQDGHVANLFLGIPYAEPPIGTNRFKKPVKKLPWKGLLTVDEYQKTCFSHVINIQNIANYSEDCLFLNIITPDLRETKKLPVVIWIHGGGYSTGGGSSFNINDISNIFTKNKIIFVTIQYRVGVLGWLYIKDNNKSMHNIGYWDQAMALNFIYDEINRFGGDKDKITILGGSAGAASAGALTISPITNHMIDKVIELSGSFLSKWSDFDIKNLEENSQLFISKMKCKNNNFDNTINCLQNKGMEDILEINKDIYDNYNTLQFGAFGPTISGEFFPDSIISGIKRSKNIVSFSGLTTEEAGYFTILGKSKKINKMILDKNSIKDLNSSFLTNFVDEKILKYTFNINNKGIRNELVEKILDFYLYKKYNNESEIDTKIIAKIYTKILSDIQFNLPCLNLAILRNTLRHTNYFYQTSYYNPNWYDEGIKDFLNTSTHTSEYWYFLGQSSTGNFITSNNDEAFRKTFNDLLINFIKSERSSDNDVLNKYLMKKKGFVKLNDRMYLPDYFIKLDKNISFSDRLPFLERYAFWDELDTYYNLNLFIKV</sequence>
<dbReference type="InterPro" id="IPR019826">
    <property type="entry name" value="Carboxylesterase_B_AS"/>
</dbReference>
<evidence type="ECO:0000259" key="6">
    <source>
        <dbReference type="Pfam" id="PF00135"/>
    </source>
</evidence>
<dbReference type="PANTHER" id="PTHR11559">
    <property type="entry name" value="CARBOXYLESTERASE"/>
    <property type="match status" value="1"/>
</dbReference>
<keyword evidence="7" id="KW-1185">Reference proteome</keyword>
<dbReference type="InterPro" id="IPR050309">
    <property type="entry name" value="Type-B_Carboxylest/Lipase"/>
</dbReference>
<protein>
    <recommendedName>
        <fullName evidence="4">Carboxylic ester hydrolase</fullName>
        <ecNumber evidence="4">3.1.1.-</ecNumber>
    </recommendedName>
</protein>
<dbReference type="InterPro" id="IPR019819">
    <property type="entry name" value="Carboxylesterase_B_CS"/>
</dbReference>
<evidence type="ECO:0000256" key="2">
    <source>
        <dbReference type="ARBA" id="ARBA00022487"/>
    </source>
</evidence>
<dbReference type="PROSITE" id="PS00941">
    <property type="entry name" value="CARBOXYLESTERASE_B_2"/>
    <property type="match status" value="1"/>
</dbReference>
<evidence type="ECO:0000256" key="3">
    <source>
        <dbReference type="ARBA" id="ARBA00022801"/>
    </source>
</evidence>
<evidence type="ECO:0000256" key="1">
    <source>
        <dbReference type="ARBA" id="ARBA00005964"/>
    </source>
</evidence>
<reference evidence="8" key="1">
    <citation type="submission" date="2017-02" db="UniProtKB">
        <authorList>
            <consortium name="WormBaseParasite"/>
        </authorList>
    </citation>
    <scope>IDENTIFICATION</scope>
</reference>
<dbReference type="STRING" id="174720.A0A0N5B6E3"/>
<dbReference type="Pfam" id="PF00135">
    <property type="entry name" value="COesterase"/>
    <property type="match status" value="1"/>
</dbReference>
<dbReference type="EC" id="3.1.1.-" evidence="4"/>
<dbReference type="InterPro" id="IPR029058">
    <property type="entry name" value="AB_hydrolase_fold"/>
</dbReference>
<dbReference type="InterPro" id="IPR002018">
    <property type="entry name" value="CarbesteraseB"/>
</dbReference>
<evidence type="ECO:0000313" key="8">
    <source>
        <dbReference type="WBParaSite" id="SPAL_0000163300.1"/>
    </source>
</evidence>
<name>A0A0N5B6E3_STREA</name>
<feature type="domain" description="Carboxylesterase type B" evidence="6">
    <location>
        <begin position="33"/>
        <end position="545"/>
    </location>
</feature>
<keyword evidence="3 4" id="KW-0378">Hydrolase</keyword>